<evidence type="ECO:0000313" key="2">
    <source>
        <dbReference type="Proteomes" id="UP000283314"/>
    </source>
</evidence>
<evidence type="ECO:0000313" key="1">
    <source>
        <dbReference type="EMBL" id="RHL47888.1"/>
    </source>
</evidence>
<reference evidence="1 2" key="1">
    <citation type="submission" date="2018-08" db="EMBL/GenBank/DDBJ databases">
        <title>A genome reference for cultivated species of the human gut microbiota.</title>
        <authorList>
            <person name="Zou Y."/>
            <person name="Xue W."/>
            <person name="Luo G."/>
        </authorList>
    </citation>
    <scope>NUCLEOTIDE SEQUENCE [LARGE SCALE GENOMIC DNA]</scope>
    <source>
        <strain evidence="1 2">AF37-4</strain>
    </source>
</reference>
<proteinExistence type="predicted"/>
<name>A0A415LH53_9FIRM</name>
<sequence length="537" mass="63047">MVKIYDDIELIQFPRSNEKITPMLCFDDCIATFCNYINVVYEKAYINALELDFNWCELKGIGKSYNYGTKLEDNLKQYCGIEIKSRKCDDKDKVTQIVECIDNNILVCVEVLGFNCPWDWRYQIVPQGAHYFFINGYDESKCCFNCLDPFYDVINGSISFDDLKNGMQSYDIFQIIEFEEKNQDIKELLNAISSFFDSDQFDKYYIFSQKFKTFDLNKEIENYNSEMELNVDEVENDIPLNYVFKDIIHNRLRFGEYLRRIAERNEKYSASLIEFANKYISFSQKWESTRLMLIKFLIVNRLDRITGNLAEKLELIITEEKDTLNDLLSMLKGQYEENNKLEISKLNEDLEYKFIDISAFFNNEGIASENNDNSADLNDKGEYILCDYFPVNQIINSKNFVFKITEKKKGRNDNVQCNRQKIIVDKDYYDGIQILGCSEWGNYTEELTVVFEDESIEKVMITLNDWIPNYLQSADTNVLIESKKCVKDVDITEEHCNIYGVMCGIKGRKIITCIILPECISMHIFALTMLKNKKEEN</sequence>
<dbReference type="EMBL" id="QROT01000001">
    <property type="protein sequence ID" value="RHL47888.1"/>
    <property type="molecule type" value="Genomic_DNA"/>
</dbReference>
<gene>
    <name evidence="1" type="ORF">DW018_00170</name>
</gene>
<dbReference type="AlphaFoldDB" id="A0A415LH53"/>
<comment type="caution">
    <text evidence="1">The sequence shown here is derived from an EMBL/GenBank/DDBJ whole genome shotgun (WGS) entry which is preliminary data.</text>
</comment>
<organism evidence="1 2">
    <name type="scientific">Eubacterium ventriosum</name>
    <dbReference type="NCBI Taxonomy" id="39496"/>
    <lineage>
        <taxon>Bacteria</taxon>
        <taxon>Bacillati</taxon>
        <taxon>Bacillota</taxon>
        <taxon>Clostridia</taxon>
        <taxon>Eubacteriales</taxon>
        <taxon>Eubacteriaceae</taxon>
        <taxon>Eubacterium</taxon>
    </lineage>
</organism>
<accession>A0A415LH53</accession>
<dbReference type="RefSeq" id="WP_118379043.1">
    <property type="nucleotide sequence ID" value="NZ_CABJDQ010000001.1"/>
</dbReference>
<dbReference type="GeneID" id="66465647"/>
<protein>
    <recommendedName>
        <fullName evidence="3">Butirosin biosynthesis protein H N-terminal domain-containing protein</fullName>
    </recommendedName>
</protein>
<evidence type="ECO:0008006" key="3">
    <source>
        <dbReference type="Google" id="ProtNLM"/>
    </source>
</evidence>
<dbReference type="Proteomes" id="UP000283314">
    <property type="component" value="Unassembled WGS sequence"/>
</dbReference>